<reference evidence="2 3" key="1">
    <citation type="submission" date="2018-02" db="EMBL/GenBank/DDBJ databases">
        <title>The genomes of Aspergillus section Nigri reveals drivers in fungal speciation.</title>
        <authorList>
            <consortium name="DOE Joint Genome Institute"/>
            <person name="Vesth T.C."/>
            <person name="Nybo J."/>
            <person name="Theobald S."/>
            <person name="Brandl J."/>
            <person name="Frisvad J.C."/>
            <person name="Nielsen K.F."/>
            <person name="Lyhne E.K."/>
            <person name="Kogle M.E."/>
            <person name="Kuo A."/>
            <person name="Riley R."/>
            <person name="Clum A."/>
            <person name="Nolan M."/>
            <person name="Lipzen A."/>
            <person name="Salamov A."/>
            <person name="Henrissat B."/>
            <person name="Wiebenga A."/>
            <person name="De vries R.P."/>
            <person name="Grigoriev I.V."/>
            <person name="Mortensen U.H."/>
            <person name="Andersen M.R."/>
            <person name="Baker S.E."/>
        </authorList>
    </citation>
    <scope>NUCLEOTIDE SEQUENCE [LARGE SCALE GENOMIC DNA]</scope>
    <source>
        <strain evidence="2 3">CBS 112811</strain>
    </source>
</reference>
<dbReference type="InterPro" id="IPR040632">
    <property type="entry name" value="Sulfotransfer_4"/>
</dbReference>
<keyword evidence="3" id="KW-1185">Reference proteome</keyword>
<name>A0A8G1R7D8_9EURO</name>
<dbReference type="Gene3D" id="3.40.50.300">
    <property type="entry name" value="P-loop containing nucleotide triphosphate hydrolases"/>
    <property type="match status" value="1"/>
</dbReference>
<organism evidence="2 3">
    <name type="scientific">Aspergillus piperis CBS 112811</name>
    <dbReference type="NCBI Taxonomy" id="1448313"/>
    <lineage>
        <taxon>Eukaryota</taxon>
        <taxon>Fungi</taxon>
        <taxon>Dikarya</taxon>
        <taxon>Ascomycota</taxon>
        <taxon>Pezizomycotina</taxon>
        <taxon>Eurotiomycetes</taxon>
        <taxon>Eurotiomycetidae</taxon>
        <taxon>Eurotiales</taxon>
        <taxon>Aspergillaceae</taxon>
        <taxon>Aspergillus</taxon>
        <taxon>Aspergillus subgen. Circumdati</taxon>
    </lineage>
</organism>
<accession>A0A8G1R7D8</accession>
<dbReference type="Proteomes" id="UP000249526">
    <property type="component" value="Unassembled WGS sequence"/>
</dbReference>
<evidence type="ECO:0000313" key="3">
    <source>
        <dbReference type="Proteomes" id="UP000249526"/>
    </source>
</evidence>
<feature type="region of interest" description="Disordered" evidence="1">
    <location>
        <begin position="23"/>
        <end position="49"/>
    </location>
</feature>
<proteinExistence type="predicted"/>
<protein>
    <submittedName>
        <fullName evidence="2">Uncharacterized protein</fullName>
    </submittedName>
</protein>
<dbReference type="PANTHER" id="PTHR36978">
    <property type="entry name" value="P-LOOP CONTAINING NUCLEOTIDE TRIPHOSPHATE HYDROLASE"/>
    <property type="match status" value="1"/>
</dbReference>
<dbReference type="PANTHER" id="PTHR36978:SF4">
    <property type="entry name" value="P-LOOP CONTAINING NUCLEOSIDE TRIPHOSPHATE HYDROLASE PROTEIN"/>
    <property type="match status" value="1"/>
</dbReference>
<dbReference type="Pfam" id="PF17784">
    <property type="entry name" value="Sulfotransfer_4"/>
    <property type="match status" value="1"/>
</dbReference>
<gene>
    <name evidence="2" type="ORF">BO85DRAFT_256411</name>
</gene>
<dbReference type="GeneID" id="37158385"/>
<dbReference type="InterPro" id="IPR027417">
    <property type="entry name" value="P-loop_NTPase"/>
</dbReference>
<dbReference type="RefSeq" id="XP_025517938.1">
    <property type="nucleotide sequence ID" value="XM_025654983.1"/>
</dbReference>
<evidence type="ECO:0000313" key="2">
    <source>
        <dbReference type="EMBL" id="RAH60016.1"/>
    </source>
</evidence>
<sequence>MAWIRQSCIPLLSLHRQTNGHISRSPCHPEYSRRGRVAPVHGSHGPSLHSDRPSWTILRYTDRMAAELYEYDRALWFYFCNEEKGDKVKQVFMEHDRYVHKVVPPERLLEFHRQNGWKPLCRFLNLRKSQTPYPMRNDSGGRQAAMDELWRRCVRRGIMKITPSVIAD</sequence>
<evidence type="ECO:0000256" key="1">
    <source>
        <dbReference type="SAM" id="MobiDB-lite"/>
    </source>
</evidence>
<dbReference type="AlphaFoldDB" id="A0A8G1R7D8"/>
<dbReference type="EMBL" id="KZ825058">
    <property type="protein sequence ID" value="RAH60016.1"/>
    <property type="molecule type" value="Genomic_DNA"/>
</dbReference>